<sequence>MTEPEELEEDLFADLYDADETAAKPEPSVQDLQPEPIQAPAPTDNGTTTSTARQEPKDEEPGTLTVKDEPVYGNGYNGDNGPSWNVGQANGGNAHQYNDAAMEQEPAPIGIKEDG</sequence>
<accession>A0A8H3J039</accession>
<comment type="caution">
    <text evidence="2">The sequence shown here is derived from an EMBL/GenBank/DDBJ whole genome shotgun (WGS) entry which is preliminary data.</text>
</comment>
<reference evidence="2" key="1">
    <citation type="submission" date="2021-03" db="EMBL/GenBank/DDBJ databases">
        <authorList>
            <person name="Tagirdzhanova G."/>
        </authorList>
    </citation>
    <scope>NUCLEOTIDE SEQUENCE</scope>
</reference>
<dbReference type="Proteomes" id="UP000664534">
    <property type="component" value="Unassembled WGS sequence"/>
</dbReference>
<gene>
    <name evidence="2" type="ORF">IMSHALPRED_010895</name>
</gene>
<keyword evidence="3" id="KW-1185">Reference proteome</keyword>
<feature type="compositionally biased region" description="Polar residues" evidence="1">
    <location>
        <begin position="44"/>
        <end position="53"/>
    </location>
</feature>
<evidence type="ECO:0000313" key="2">
    <source>
        <dbReference type="EMBL" id="CAF9936789.1"/>
    </source>
</evidence>
<feature type="compositionally biased region" description="Basic and acidic residues" evidence="1">
    <location>
        <begin position="54"/>
        <end position="70"/>
    </location>
</feature>
<organism evidence="2 3">
    <name type="scientific">Imshaugia aleurites</name>
    <dbReference type="NCBI Taxonomy" id="172621"/>
    <lineage>
        <taxon>Eukaryota</taxon>
        <taxon>Fungi</taxon>
        <taxon>Dikarya</taxon>
        <taxon>Ascomycota</taxon>
        <taxon>Pezizomycotina</taxon>
        <taxon>Lecanoromycetes</taxon>
        <taxon>OSLEUM clade</taxon>
        <taxon>Lecanoromycetidae</taxon>
        <taxon>Lecanorales</taxon>
        <taxon>Lecanorineae</taxon>
        <taxon>Parmeliaceae</taxon>
        <taxon>Imshaugia</taxon>
    </lineage>
</organism>
<feature type="region of interest" description="Disordered" evidence="1">
    <location>
        <begin position="1"/>
        <end position="115"/>
    </location>
</feature>
<dbReference type="EMBL" id="CAJPDT010000094">
    <property type="protein sequence ID" value="CAF9936789.1"/>
    <property type="molecule type" value="Genomic_DNA"/>
</dbReference>
<dbReference type="AlphaFoldDB" id="A0A8H3J039"/>
<feature type="compositionally biased region" description="Polar residues" evidence="1">
    <location>
        <begin position="80"/>
        <end position="96"/>
    </location>
</feature>
<protein>
    <submittedName>
        <fullName evidence="2">Uncharacterized protein</fullName>
    </submittedName>
</protein>
<feature type="compositionally biased region" description="Acidic residues" evidence="1">
    <location>
        <begin position="1"/>
        <end position="20"/>
    </location>
</feature>
<evidence type="ECO:0000256" key="1">
    <source>
        <dbReference type="SAM" id="MobiDB-lite"/>
    </source>
</evidence>
<name>A0A8H3J039_9LECA</name>
<evidence type="ECO:0000313" key="3">
    <source>
        <dbReference type="Proteomes" id="UP000664534"/>
    </source>
</evidence>
<proteinExistence type="predicted"/>
<dbReference type="OrthoDB" id="3872446at2759"/>